<dbReference type="InterPro" id="IPR036187">
    <property type="entry name" value="DNA_mismatch_repair_MutS_sf"/>
</dbReference>
<dbReference type="Proteomes" id="UP000263486">
    <property type="component" value="Unassembled WGS sequence"/>
</dbReference>
<dbReference type="InterPro" id="IPR007695">
    <property type="entry name" value="DNA_mismatch_repair_MutS-lik_N"/>
</dbReference>
<evidence type="ECO:0000256" key="5">
    <source>
        <dbReference type="ARBA" id="ARBA00023125"/>
    </source>
</evidence>
<keyword evidence="5 7" id="KW-0238">DNA-binding</keyword>
<evidence type="ECO:0000256" key="4">
    <source>
        <dbReference type="ARBA" id="ARBA00022840"/>
    </source>
</evidence>
<evidence type="ECO:0000313" key="12">
    <source>
        <dbReference type="Proteomes" id="UP000263486"/>
    </source>
</evidence>
<dbReference type="Gene3D" id="3.40.1170.10">
    <property type="entry name" value="DNA repair protein MutS, domain I"/>
    <property type="match status" value="1"/>
</dbReference>
<organism evidence="11 12">
    <name type="scientific">Psychrilyobacter piezotolerans</name>
    <dbReference type="NCBI Taxonomy" id="2293438"/>
    <lineage>
        <taxon>Bacteria</taxon>
        <taxon>Fusobacteriati</taxon>
        <taxon>Fusobacteriota</taxon>
        <taxon>Fusobacteriia</taxon>
        <taxon>Fusobacteriales</taxon>
        <taxon>Fusobacteriaceae</taxon>
        <taxon>Psychrilyobacter</taxon>
    </lineage>
</organism>
<name>A0ABX9KGF3_9FUSO</name>
<reference evidence="11 12" key="1">
    <citation type="submission" date="2018-08" db="EMBL/GenBank/DDBJ databases">
        <title>Draft genome sequence of Psychrilyobacter sp. strain SD5 isolated from Black Sea water.</title>
        <authorList>
            <person name="Yadav S."/>
            <person name="Villanueva L."/>
            <person name="Damste J.S.S."/>
        </authorList>
    </citation>
    <scope>NUCLEOTIDE SEQUENCE [LARGE SCALE GENOMIC DNA]</scope>
    <source>
        <strain evidence="11 12">SD5</strain>
    </source>
</reference>
<dbReference type="Gene3D" id="3.40.50.300">
    <property type="entry name" value="P-loop containing nucleotide triphosphate hydrolases"/>
    <property type="match status" value="1"/>
</dbReference>
<keyword evidence="6 7" id="KW-0234">DNA repair</keyword>
<keyword evidence="2 7" id="KW-0547">Nucleotide-binding</keyword>
<proteinExistence type="inferred from homology"/>
<evidence type="ECO:0000256" key="6">
    <source>
        <dbReference type="ARBA" id="ARBA00023204"/>
    </source>
</evidence>
<dbReference type="PROSITE" id="PS00486">
    <property type="entry name" value="DNA_MISMATCH_REPAIR_2"/>
    <property type="match status" value="1"/>
</dbReference>
<dbReference type="SUPFAM" id="SSF53150">
    <property type="entry name" value="DNA repair protein MutS, domain II"/>
    <property type="match status" value="1"/>
</dbReference>
<dbReference type="PANTHER" id="PTHR11361">
    <property type="entry name" value="DNA MISMATCH REPAIR PROTEIN MUTS FAMILY MEMBER"/>
    <property type="match status" value="1"/>
</dbReference>
<dbReference type="RefSeq" id="WP_114642550.1">
    <property type="nucleotide sequence ID" value="NZ_JAACIO010000010.1"/>
</dbReference>
<feature type="binding site" evidence="7">
    <location>
        <begin position="614"/>
        <end position="621"/>
    </location>
    <ligand>
        <name>ATP</name>
        <dbReference type="ChEBI" id="CHEBI:30616"/>
    </ligand>
</feature>
<sequence length="869" mass="97854">MSKETPLMKQYKEIKEQNQENILFFRLGDFYEMFFEDAVICSKELGITLTSRNKEKGQNVPLAGIPYHSAAGYISKLVAKGYKVAICEQVEAASEAKGLVKREVVKVITPGTVIDTDYLDDKSNNYLLGIIIRENKAGISYLDITTGEFKVTQLEGKDIISQAINEIYKLSPTEILVESRTLERFNEEFSDYKKLNEIVINPINKVKNADEILKKYFNVISLESYGIDRKELAVDAGGFVLEYVLELHKYNELPIQTISYDNRMNYLELNLATQKNLELVENTREKTNMGTLLWVLDRCKTSMGTRMLKKMIKNPLLNIDEIEKRQGDIGYFIDEVLVREDVREGLKSIYDLERLIGKIILGTENARDLIAIKKSIKSSLEVIKILGANQMFTTDIKKLVEIYNLIERSIVEEPPFSVREGGMIKTGHNETLDELHTISKSGKNYILEIEKKEKEKTGLKTLKIKYNKVFGYFLEVSRANSHLVPEEYIRKQTLTNAERYITPELKEYESTILNAKGKIEGLEYDLLKEISGKLVGEIKLLQKLAFGLAYVDVIASLADIATKNNYICPKIVEGYDLEIRSGRHPIVEKLVVGEDYISNDIILDEETKVIVLTGPNMAGKSTYMKQAALIILMAQMGSYVPASSATIGIVDKIFTRVGASDDLVSGQSTFMVEMSEVANIVNNATDRSFVILDEVGRGTSTFDGLSLASAITEYIHDNLGAKTIFATHYHELTELEYKLKYLSNYRIEVSEANDEVVFLREIVKGGADKSYGIEVARLAGLPAEILLKAKQLLQVLETKKAIIEEKIGSEQLSLFGGSPIKIEKPKIVEPQISTGEKKILAEVAKLDVNNLTPLDAMMKLNELKNLLMN</sequence>
<dbReference type="InterPro" id="IPR007861">
    <property type="entry name" value="DNA_mismatch_repair_MutS_clamp"/>
</dbReference>
<dbReference type="InterPro" id="IPR036678">
    <property type="entry name" value="MutS_con_dom_sf"/>
</dbReference>
<dbReference type="SUPFAM" id="SSF52540">
    <property type="entry name" value="P-loop containing nucleoside triphosphate hydrolases"/>
    <property type="match status" value="1"/>
</dbReference>
<evidence type="ECO:0000256" key="9">
    <source>
        <dbReference type="RuleBase" id="RU003756"/>
    </source>
</evidence>
<keyword evidence="4 7" id="KW-0067">ATP-binding</keyword>
<dbReference type="InterPro" id="IPR005748">
    <property type="entry name" value="DNA_mismatch_repair_MutS"/>
</dbReference>
<dbReference type="InterPro" id="IPR000432">
    <property type="entry name" value="DNA_mismatch_repair_MutS_C"/>
</dbReference>
<dbReference type="NCBIfam" id="NF003810">
    <property type="entry name" value="PRK05399.1"/>
    <property type="match status" value="1"/>
</dbReference>
<comment type="function">
    <text evidence="7">This protein is involved in the repair of mismatches in DNA. It is possible that it carries out the mismatch recognition step. This protein has a weak ATPase activity.</text>
</comment>
<keyword evidence="12" id="KW-1185">Reference proteome</keyword>
<dbReference type="Pfam" id="PF05188">
    <property type="entry name" value="MutS_II"/>
    <property type="match status" value="1"/>
</dbReference>
<dbReference type="InterPro" id="IPR007860">
    <property type="entry name" value="DNA_mmatch_repair_MutS_con_dom"/>
</dbReference>
<evidence type="ECO:0000259" key="10">
    <source>
        <dbReference type="PROSITE" id="PS00486"/>
    </source>
</evidence>
<dbReference type="InterPro" id="IPR027417">
    <property type="entry name" value="P-loop_NTPase"/>
</dbReference>
<dbReference type="Pfam" id="PF05192">
    <property type="entry name" value="MutS_III"/>
    <property type="match status" value="1"/>
</dbReference>
<gene>
    <name evidence="7" type="primary">mutS</name>
    <name evidence="11" type="ORF">DYH56_09100</name>
</gene>
<dbReference type="InterPro" id="IPR016151">
    <property type="entry name" value="DNA_mismatch_repair_MutS_N"/>
</dbReference>
<dbReference type="SUPFAM" id="SSF55271">
    <property type="entry name" value="DNA repair protein MutS, domain I"/>
    <property type="match status" value="1"/>
</dbReference>
<dbReference type="PANTHER" id="PTHR11361:SF34">
    <property type="entry name" value="DNA MISMATCH REPAIR PROTEIN MSH1, MITOCHONDRIAL"/>
    <property type="match status" value="1"/>
</dbReference>
<evidence type="ECO:0000256" key="3">
    <source>
        <dbReference type="ARBA" id="ARBA00022763"/>
    </source>
</evidence>
<dbReference type="NCBIfam" id="TIGR01070">
    <property type="entry name" value="mutS1"/>
    <property type="match status" value="1"/>
</dbReference>
<dbReference type="PIRSF" id="PIRSF037677">
    <property type="entry name" value="DNA_mis_repair_Msh6"/>
    <property type="match status" value="1"/>
</dbReference>
<dbReference type="HAMAP" id="MF_00096">
    <property type="entry name" value="MutS"/>
    <property type="match status" value="1"/>
</dbReference>
<accession>A0ABX9KGF3</accession>
<dbReference type="SUPFAM" id="SSF48334">
    <property type="entry name" value="DNA repair protein MutS, domain III"/>
    <property type="match status" value="1"/>
</dbReference>
<evidence type="ECO:0000256" key="2">
    <source>
        <dbReference type="ARBA" id="ARBA00022741"/>
    </source>
</evidence>
<feature type="domain" description="DNA mismatch repair proteins mutS family" evidence="10">
    <location>
        <begin position="688"/>
        <end position="704"/>
    </location>
</feature>
<protein>
    <recommendedName>
        <fullName evidence="7 8">DNA mismatch repair protein MutS</fullName>
    </recommendedName>
</protein>
<dbReference type="CDD" id="cd03284">
    <property type="entry name" value="ABC_MutS1"/>
    <property type="match status" value="1"/>
</dbReference>
<dbReference type="Pfam" id="PF01624">
    <property type="entry name" value="MutS_I"/>
    <property type="match status" value="1"/>
</dbReference>
<dbReference type="Pfam" id="PF05190">
    <property type="entry name" value="MutS_IV"/>
    <property type="match status" value="1"/>
</dbReference>
<dbReference type="Gene3D" id="3.30.420.110">
    <property type="entry name" value="MutS, connector domain"/>
    <property type="match status" value="1"/>
</dbReference>
<evidence type="ECO:0000256" key="1">
    <source>
        <dbReference type="ARBA" id="ARBA00006271"/>
    </source>
</evidence>
<evidence type="ECO:0000313" key="11">
    <source>
        <dbReference type="EMBL" id="REI40975.1"/>
    </source>
</evidence>
<dbReference type="InterPro" id="IPR045076">
    <property type="entry name" value="MutS"/>
</dbReference>
<dbReference type="SMART" id="SM00534">
    <property type="entry name" value="MUTSac"/>
    <property type="match status" value="1"/>
</dbReference>
<comment type="caution">
    <text evidence="11">The sequence shown here is derived from an EMBL/GenBank/DDBJ whole genome shotgun (WGS) entry which is preliminary data.</text>
</comment>
<evidence type="ECO:0000256" key="7">
    <source>
        <dbReference type="HAMAP-Rule" id="MF_00096"/>
    </source>
</evidence>
<dbReference type="SMART" id="SM00533">
    <property type="entry name" value="MUTSd"/>
    <property type="match status" value="1"/>
</dbReference>
<dbReference type="InterPro" id="IPR017261">
    <property type="entry name" value="DNA_mismatch_repair_MutS/MSH"/>
</dbReference>
<dbReference type="Pfam" id="PF00488">
    <property type="entry name" value="MutS_V"/>
    <property type="match status" value="1"/>
</dbReference>
<evidence type="ECO:0000256" key="8">
    <source>
        <dbReference type="NCBIfam" id="TIGR01070"/>
    </source>
</evidence>
<dbReference type="Gene3D" id="1.10.1420.10">
    <property type="match status" value="2"/>
</dbReference>
<dbReference type="EMBL" id="QUAJ01000014">
    <property type="protein sequence ID" value="REI40975.1"/>
    <property type="molecule type" value="Genomic_DNA"/>
</dbReference>
<dbReference type="InterPro" id="IPR007696">
    <property type="entry name" value="DNA_mismatch_repair_MutS_core"/>
</dbReference>
<keyword evidence="3 7" id="KW-0227">DNA damage</keyword>
<comment type="similarity">
    <text evidence="1 7 9">Belongs to the DNA mismatch repair MutS family.</text>
</comment>